<organism evidence="1 2">
    <name type="scientific">Tropilaelaps mercedesae</name>
    <dbReference type="NCBI Taxonomy" id="418985"/>
    <lineage>
        <taxon>Eukaryota</taxon>
        <taxon>Metazoa</taxon>
        <taxon>Ecdysozoa</taxon>
        <taxon>Arthropoda</taxon>
        <taxon>Chelicerata</taxon>
        <taxon>Arachnida</taxon>
        <taxon>Acari</taxon>
        <taxon>Parasitiformes</taxon>
        <taxon>Mesostigmata</taxon>
        <taxon>Gamasina</taxon>
        <taxon>Dermanyssoidea</taxon>
        <taxon>Laelapidae</taxon>
        <taxon>Tropilaelaps</taxon>
    </lineage>
</organism>
<gene>
    <name evidence="1" type="ORF">BIW11_03061</name>
</gene>
<comment type="caution">
    <text evidence="1">The sequence shown here is derived from an EMBL/GenBank/DDBJ whole genome shotgun (WGS) entry which is preliminary data.</text>
</comment>
<dbReference type="Proteomes" id="UP000192247">
    <property type="component" value="Unassembled WGS sequence"/>
</dbReference>
<proteinExistence type="predicted"/>
<evidence type="ECO:0000313" key="1">
    <source>
        <dbReference type="EMBL" id="OQR76493.1"/>
    </source>
</evidence>
<dbReference type="InParanoid" id="A0A1V9XSS8"/>
<accession>A0A1V9XSS8</accession>
<dbReference type="AlphaFoldDB" id="A0A1V9XSS8"/>
<dbReference type="EMBL" id="MNPL01004762">
    <property type="protein sequence ID" value="OQR76493.1"/>
    <property type="molecule type" value="Genomic_DNA"/>
</dbReference>
<name>A0A1V9XSS8_9ACAR</name>
<sequence>MFGERGNLIFFRQSDAQRSKYREASDFKVVFALSNSRPKLSLVVQNA</sequence>
<reference evidence="1 2" key="1">
    <citation type="journal article" date="2017" name="Gigascience">
        <title>Draft genome of the honey bee ectoparasitic mite, Tropilaelaps mercedesae, is shaped by the parasitic life history.</title>
        <authorList>
            <person name="Dong X."/>
            <person name="Armstrong S.D."/>
            <person name="Xia D."/>
            <person name="Makepeace B.L."/>
            <person name="Darby A.C."/>
            <person name="Kadowaki T."/>
        </authorList>
    </citation>
    <scope>NUCLEOTIDE SEQUENCE [LARGE SCALE GENOMIC DNA]</scope>
    <source>
        <strain evidence="1">Wuxi-XJTLU</strain>
    </source>
</reference>
<protein>
    <submittedName>
        <fullName evidence="1">Uncharacterized protein</fullName>
    </submittedName>
</protein>
<keyword evidence="2" id="KW-1185">Reference proteome</keyword>
<evidence type="ECO:0000313" key="2">
    <source>
        <dbReference type="Proteomes" id="UP000192247"/>
    </source>
</evidence>